<dbReference type="PROSITE" id="PS51831">
    <property type="entry name" value="HD"/>
    <property type="match status" value="1"/>
</dbReference>
<keyword evidence="5" id="KW-0472">Membrane</keyword>
<organism evidence="8 9">
    <name type="scientific">Intestinicryptomonas porci</name>
    <dbReference type="NCBI Taxonomy" id="2926320"/>
    <lineage>
        <taxon>Bacteria</taxon>
        <taxon>Pseudomonadati</taxon>
        <taxon>Verrucomicrobiota</taxon>
        <taxon>Opitutia</taxon>
        <taxon>Opitutales</taxon>
        <taxon>Intestinicryptomonaceae</taxon>
        <taxon>Intestinicryptomonas</taxon>
    </lineage>
</organism>
<comment type="similarity">
    <text evidence="5">Belongs to the RNase Y family.</text>
</comment>
<gene>
    <name evidence="5" type="primary">rny</name>
    <name evidence="8" type="ORF">MOX91_00980</name>
</gene>
<feature type="transmembrane region" description="Helical" evidence="5">
    <location>
        <begin position="12"/>
        <end position="29"/>
    </location>
</feature>
<dbReference type="PROSITE" id="PS50084">
    <property type="entry name" value="KH_TYPE_1"/>
    <property type="match status" value="1"/>
</dbReference>
<protein>
    <recommendedName>
        <fullName evidence="5">Ribonuclease Y</fullName>
        <shortName evidence="5">RNase Y</shortName>
        <ecNumber evidence="5">3.1.-.-</ecNumber>
    </recommendedName>
</protein>
<keyword evidence="3 5" id="KW-0378">Hydrolase</keyword>
<dbReference type="PANTHER" id="PTHR12826:SF15">
    <property type="entry name" value="RIBONUCLEASE Y"/>
    <property type="match status" value="1"/>
</dbReference>
<dbReference type="HAMAP" id="MF_00335">
    <property type="entry name" value="RNase_Y"/>
    <property type="match status" value="1"/>
</dbReference>
<dbReference type="Gene3D" id="1.10.3210.10">
    <property type="entry name" value="Hypothetical protein af1432"/>
    <property type="match status" value="1"/>
</dbReference>
<comment type="subcellular location">
    <subcellularLocation>
        <location evidence="5">Cell membrane</location>
        <topology evidence="5">Single-pass membrane protein</topology>
    </subcellularLocation>
</comment>
<evidence type="ECO:0000256" key="4">
    <source>
        <dbReference type="ARBA" id="ARBA00022884"/>
    </source>
</evidence>
<dbReference type="Pfam" id="PF01966">
    <property type="entry name" value="HD"/>
    <property type="match status" value="1"/>
</dbReference>
<proteinExistence type="inferred from homology"/>
<dbReference type="EMBL" id="JALBUT010000001">
    <property type="protein sequence ID" value="MDX8414760.1"/>
    <property type="molecule type" value="Genomic_DNA"/>
</dbReference>
<name>A0ABU4WGP3_9BACT</name>
<evidence type="ECO:0000256" key="3">
    <source>
        <dbReference type="ARBA" id="ARBA00022801"/>
    </source>
</evidence>
<keyword evidence="9" id="KW-1185">Reference proteome</keyword>
<dbReference type="EC" id="3.1.-.-" evidence="5"/>
<comment type="caution">
    <text evidence="8">The sequence shown here is derived from an EMBL/GenBank/DDBJ whole genome shotgun (WGS) entry which is preliminary data.</text>
</comment>
<evidence type="ECO:0000259" key="7">
    <source>
        <dbReference type="PROSITE" id="PS51831"/>
    </source>
</evidence>
<evidence type="ECO:0000256" key="6">
    <source>
        <dbReference type="SAM" id="Coils"/>
    </source>
</evidence>
<evidence type="ECO:0000313" key="8">
    <source>
        <dbReference type="EMBL" id="MDX8414760.1"/>
    </source>
</evidence>
<dbReference type="InterPro" id="IPR017705">
    <property type="entry name" value="Ribonuclease_Y"/>
</dbReference>
<dbReference type="SMART" id="SM00322">
    <property type="entry name" value="KH"/>
    <property type="match status" value="1"/>
</dbReference>
<evidence type="ECO:0000313" key="9">
    <source>
        <dbReference type="Proteomes" id="UP001275932"/>
    </source>
</evidence>
<feature type="coiled-coil region" evidence="6">
    <location>
        <begin position="43"/>
        <end position="92"/>
    </location>
</feature>
<keyword evidence="5" id="KW-1133">Transmembrane helix</keyword>
<dbReference type="InterPro" id="IPR004087">
    <property type="entry name" value="KH_dom"/>
</dbReference>
<evidence type="ECO:0000256" key="5">
    <source>
        <dbReference type="HAMAP-Rule" id="MF_00335"/>
    </source>
</evidence>
<dbReference type="InterPro" id="IPR004088">
    <property type="entry name" value="KH_dom_type_1"/>
</dbReference>
<dbReference type="InterPro" id="IPR006675">
    <property type="entry name" value="HDIG_dom"/>
</dbReference>
<sequence length="508" mass="56495">MNYEIFDTNAILLGLLSAMLAAECMILLVKAQSMRHKMNSVIDSVSAEQKHRLEERKKELEEELKDRARTLESEYRALIEETRQNSRELETKIRDASYSIEKSRLAERRAADETALLTRRMENFKKLEHEYAGKLASLSDLDIESLYAEAKREISRKCEEDLALYKLELFNKSGKELEIEAKRILLDTILRSALSVNSEVNACLVKLPNEAMKGRLIGKEGRNIRSFEATSGTTLVIDETPDSVMVSSFDPARREIAKTALESLVADGRINPATIESALASAKIKIEKSCMDYGADAAKQLNISGLHPEILERLGALRFHLSLNQNTLEHSIESALIAGILASEVDCDPIIAKRAALLHDIGKATDGELSHALEGASFLRRLGEDEIIASAVEAHHGEIPDGGIYGAIVKIADTISSTRIGARMTPVDSYFSRMKSLEETAMEFDGVLSAYALQAGRELRVIVEPDKVDDIEAAKMISLLSEKISKKIDHTVPVKIMLIREKRFVETI</sequence>
<dbReference type="InterPro" id="IPR006674">
    <property type="entry name" value="HD_domain"/>
</dbReference>
<keyword evidence="5" id="KW-1003">Cell membrane</keyword>
<dbReference type="CDD" id="cd00077">
    <property type="entry name" value="HDc"/>
    <property type="match status" value="1"/>
</dbReference>
<evidence type="ECO:0000256" key="1">
    <source>
        <dbReference type="ARBA" id="ARBA00022722"/>
    </source>
</evidence>
<dbReference type="NCBIfam" id="TIGR00277">
    <property type="entry name" value="HDIG"/>
    <property type="match status" value="1"/>
</dbReference>
<dbReference type="InterPro" id="IPR036612">
    <property type="entry name" value="KH_dom_type_1_sf"/>
</dbReference>
<dbReference type="PANTHER" id="PTHR12826">
    <property type="entry name" value="RIBONUCLEASE Y"/>
    <property type="match status" value="1"/>
</dbReference>
<keyword evidence="4 5" id="KW-0694">RNA-binding</keyword>
<evidence type="ECO:0000256" key="2">
    <source>
        <dbReference type="ARBA" id="ARBA00022759"/>
    </source>
</evidence>
<dbReference type="Pfam" id="PF00013">
    <property type="entry name" value="KH_1"/>
    <property type="match status" value="1"/>
</dbReference>
<dbReference type="InterPro" id="IPR003607">
    <property type="entry name" value="HD/PDEase_dom"/>
</dbReference>
<keyword evidence="1 5" id="KW-0540">Nuclease</keyword>
<dbReference type="Proteomes" id="UP001275932">
    <property type="component" value="Unassembled WGS sequence"/>
</dbReference>
<accession>A0ABU4WGP3</accession>
<keyword evidence="5" id="KW-0812">Transmembrane</keyword>
<comment type="function">
    <text evidence="5">Endoribonuclease that initiates mRNA decay.</text>
</comment>
<dbReference type="SUPFAM" id="SSF109604">
    <property type="entry name" value="HD-domain/PDEase-like"/>
    <property type="match status" value="1"/>
</dbReference>
<dbReference type="SUPFAM" id="SSF54791">
    <property type="entry name" value="Eukaryotic type KH-domain (KH-domain type I)"/>
    <property type="match status" value="1"/>
</dbReference>
<keyword evidence="2 5" id="KW-0255">Endonuclease</keyword>
<dbReference type="RefSeq" id="WP_370396209.1">
    <property type="nucleotide sequence ID" value="NZ_JALBUT010000001.1"/>
</dbReference>
<reference evidence="8 9" key="1">
    <citation type="submission" date="2022-03" db="EMBL/GenBank/DDBJ databases">
        <title>Novel taxa within the pig intestine.</title>
        <authorList>
            <person name="Wylensek D."/>
            <person name="Bishof K."/>
            <person name="Afrizal A."/>
            <person name="Clavel T."/>
        </authorList>
    </citation>
    <scope>NUCLEOTIDE SEQUENCE [LARGE SCALE GENOMIC DNA]</scope>
    <source>
        <strain evidence="8 9">CLA-KB-P66</strain>
    </source>
</reference>
<feature type="domain" description="HD" evidence="7">
    <location>
        <begin position="327"/>
        <end position="418"/>
    </location>
</feature>
<keyword evidence="6" id="KW-0175">Coiled coil</keyword>
<dbReference type="CDD" id="cd22431">
    <property type="entry name" value="KH-I_RNaseY"/>
    <property type="match status" value="1"/>
</dbReference>
<dbReference type="SMART" id="SM00471">
    <property type="entry name" value="HDc"/>
    <property type="match status" value="1"/>
</dbReference>